<gene>
    <name evidence="1" type="ORF">DD902_10960</name>
</gene>
<accession>A0A317YNC3</accession>
<dbReference type="Proteomes" id="UP000246800">
    <property type="component" value="Unassembled WGS sequence"/>
</dbReference>
<reference evidence="1 2" key="1">
    <citation type="journal article" date="2018" name="Vet. Microbiol.">
        <title>Clonal diversity and geographic distribution of methicillin-resistant Staphylococcus pseudintermedius from Australian animals: Discovery of novel sequence types.</title>
        <authorList>
            <person name="Worthing K.A."/>
            <person name="Abraham S."/>
            <person name="Coombs G.W."/>
            <person name="Pang S."/>
            <person name="Saputra S."/>
            <person name="Jordan D."/>
            <person name="Trott D.J."/>
            <person name="Norris J.M."/>
        </authorList>
    </citation>
    <scope>NUCLEOTIDE SEQUENCE [LARGE SCALE GENOMIC DNA]</scope>
    <source>
        <strain evidence="1 2">ST525 1</strain>
    </source>
</reference>
<sequence>MNVQEIIDKFYLYGKRRGFHELKEGKVVREYGSETVFNMSAISERIDLFDELSSTESLEKYVTKQLSYFPNKLDGVGFNRLTNPMEIGLSFLVKNSKYPIDIVNQSLGFIETIGLLKDKMYIRCDKEVDFLGWYVNTGIPKDNIYEWENIEKFHIGKHRPTGNYSYLSISILTELFPLEQ</sequence>
<evidence type="ECO:0000313" key="1">
    <source>
        <dbReference type="EMBL" id="PWZ73371.1"/>
    </source>
</evidence>
<organism evidence="1 2">
    <name type="scientific">Staphylococcus pseudintermedius</name>
    <dbReference type="NCBI Taxonomy" id="283734"/>
    <lineage>
        <taxon>Bacteria</taxon>
        <taxon>Bacillati</taxon>
        <taxon>Bacillota</taxon>
        <taxon>Bacilli</taxon>
        <taxon>Bacillales</taxon>
        <taxon>Staphylococcaceae</taxon>
        <taxon>Staphylococcus</taxon>
        <taxon>Staphylococcus intermedius group</taxon>
    </lineage>
</organism>
<name>A0A317YNC3_STAPS</name>
<dbReference type="AlphaFoldDB" id="A0A317YNC3"/>
<proteinExistence type="predicted"/>
<dbReference type="GeneID" id="93825010"/>
<dbReference type="RefSeq" id="WP_014614112.1">
    <property type="nucleotide sequence ID" value="NZ_AP019372.1"/>
</dbReference>
<protein>
    <submittedName>
        <fullName evidence="1">Uncharacterized protein</fullName>
    </submittedName>
</protein>
<dbReference type="EMBL" id="QEIT01000070">
    <property type="protein sequence ID" value="PWZ73371.1"/>
    <property type="molecule type" value="Genomic_DNA"/>
</dbReference>
<comment type="caution">
    <text evidence="1">The sequence shown here is derived from an EMBL/GenBank/DDBJ whole genome shotgun (WGS) entry which is preliminary data.</text>
</comment>
<evidence type="ECO:0000313" key="2">
    <source>
        <dbReference type="Proteomes" id="UP000246800"/>
    </source>
</evidence>